<organism evidence="3 4">
    <name type="scientific">Microlunatus capsulatus</name>
    <dbReference type="NCBI Taxonomy" id="99117"/>
    <lineage>
        <taxon>Bacteria</taxon>
        <taxon>Bacillati</taxon>
        <taxon>Actinomycetota</taxon>
        <taxon>Actinomycetes</taxon>
        <taxon>Propionibacteriales</taxon>
        <taxon>Propionibacteriaceae</taxon>
        <taxon>Microlunatus</taxon>
    </lineage>
</organism>
<dbReference type="SUPFAM" id="SSF56112">
    <property type="entry name" value="Protein kinase-like (PK-like)"/>
    <property type="match status" value="1"/>
</dbReference>
<feature type="domain" description="Aminoglycoside phosphotransferase" evidence="2">
    <location>
        <begin position="76"/>
        <end position="178"/>
    </location>
</feature>
<keyword evidence="4" id="KW-1185">Reference proteome</keyword>
<dbReference type="InterPro" id="IPR011009">
    <property type="entry name" value="Kinase-like_dom_sf"/>
</dbReference>
<dbReference type="InterPro" id="IPR002575">
    <property type="entry name" value="Aminoglycoside_PTrfase"/>
</dbReference>
<dbReference type="Proteomes" id="UP000758168">
    <property type="component" value="Unassembled WGS sequence"/>
</dbReference>
<evidence type="ECO:0000256" key="1">
    <source>
        <dbReference type="SAM" id="MobiDB-lite"/>
    </source>
</evidence>
<dbReference type="RefSeq" id="WP_210053312.1">
    <property type="nucleotide sequence ID" value="NZ_BAAAMH010000027.1"/>
</dbReference>
<dbReference type="Gene3D" id="3.90.1200.10">
    <property type="match status" value="1"/>
</dbReference>
<evidence type="ECO:0000313" key="4">
    <source>
        <dbReference type="Proteomes" id="UP000758168"/>
    </source>
</evidence>
<name>A0ABS4Z4M3_9ACTN</name>
<protein>
    <recommendedName>
        <fullName evidence="2">Aminoglycoside phosphotransferase domain-containing protein</fullName>
    </recommendedName>
</protein>
<dbReference type="Pfam" id="PF01636">
    <property type="entry name" value="APH"/>
    <property type="match status" value="1"/>
</dbReference>
<evidence type="ECO:0000259" key="2">
    <source>
        <dbReference type="Pfam" id="PF01636"/>
    </source>
</evidence>
<accession>A0ABS4Z4M3</accession>
<gene>
    <name evidence="3" type="ORF">JOF54_000861</name>
</gene>
<evidence type="ECO:0000313" key="3">
    <source>
        <dbReference type="EMBL" id="MBP2415939.1"/>
    </source>
</evidence>
<dbReference type="EMBL" id="JAGIOB010000001">
    <property type="protein sequence ID" value="MBP2415939.1"/>
    <property type="molecule type" value="Genomic_DNA"/>
</dbReference>
<reference evidence="3 4" key="1">
    <citation type="submission" date="2021-03" db="EMBL/GenBank/DDBJ databases">
        <title>Sequencing the genomes of 1000 actinobacteria strains.</title>
        <authorList>
            <person name="Klenk H.-P."/>
        </authorList>
    </citation>
    <scope>NUCLEOTIDE SEQUENCE [LARGE SCALE GENOMIC DNA]</scope>
    <source>
        <strain evidence="3 4">DSM 12936</strain>
    </source>
</reference>
<comment type="caution">
    <text evidence="3">The sequence shown here is derived from an EMBL/GenBank/DDBJ whole genome shotgun (WGS) entry which is preliminary data.</text>
</comment>
<feature type="compositionally biased region" description="Basic and acidic residues" evidence="1">
    <location>
        <begin position="266"/>
        <end position="279"/>
    </location>
</feature>
<feature type="region of interest" description="Disordered" evidence="1">
    <location>
        <begin position="264"/>
        <end position="285"/>
    </location>
</feature>
<proteinExistence type="predicted"/>
<sequence>MTADARPDEGEILQERADRPVLRIGDVVRHPRQPWSGSVHALLAHLAEVGFAEAPRPGPVAEDHDDVGYIEGVSGDAACRLVAGDEAVAQVAQLLRRYHDAVAGWRPATPPTWFDGQTGTGDGGEHLVCHGDVGPWNLVWRDDRLVGLIDWEYATIGTRRTDIAYALHYLVPFRDRAYWQNVLGMARKPRRRHRMAVFAEAYGIPVDDQLVDDVLASQQAGVDLMRTLAEQGRPRQQQLVADGELDREHRAVLWGQGHRHKFQAKRAREGRRLRTDGDVHPGGLR</sequence>